<evidence type="ECO:0000256" key="1">
    <source>
        <dbReference type="ARBA" id="ARBA00022481"/>
    </source>
</evidence>
<organism evidence="7 8">
    <name type="scientific">Brassica oleracea var. oleracea</name>
    <dbReference type="NCBI Taxonomy" id="109376"/>
    <lineage>
        <taxon>Eukaryota</taxon>
        <taxon>Viridiplantae</taxon>
        <taxon>Streptophyta</taxon>
        <taxon>Embryophyta</taxon>
        <taxon>Tracheophyta</taxon>
        <taxon>Spermatophyta</taxon>
        <taxon>Magnoliopsida</taxon>
        <taxon>eudicotyledons</taxon>
        <taxon>Gunneridae</taxon>
        <taxon>Pentapetalae</taxon>
        <taxon>rosids</taxon>
        <taxon>malvids</taxon>
        <taxon>Brassicales</taxon>
        <taxon>Brassicaceae</taxon>
        <taxon>Brassiceae</taxon>
        <taxon>Brassica</taxon>
    </lineage>
</organism>
<dbReference type="InterPro" id="IPR006121">
    <property type="entry name" value="HMA_dom"/>
</dbReference>
<dbReference type="PANTHER" id="PTHR45811">
    <property type="entry name" value="COPPER TRANSPORT PROTEIN FAMILY-RELATED"/>
    <property type="match status" value="1"/>
</dbReference>
<evidence type="ECO:0000256" key="4">
    <source>
        <dbReference type="ARBA" id="ARBA00023289"/>
    </source>
</evidence>
<dbReference type="OrthoDB" id="1111409at2759"/>
<keyword evidence="1" id="KW-0488">Methylation</keyword>
<dbReference type="PROSITE" id="PS50846">
    <property type="entry name" value="HMA_2"/>
    <property type="match status" value="1"/>
</dbReference>
<dbReference type="HOGENOM" id="CLU_092610_3_3_1"/>
<keyword evidence="3" id="KW-0449">Lipoprotein</keyword>
<dbReference type="EnsemblPlants" id="Bo9g108390.1">
    <property type="protein sequence ID" value="Bo9g108390.1"/>
    <property type="gene ID" value="Bo9g108390"/>
</dbReference>
<dbReference type="GeneID" id="106319125"/>
<reference evidence="7" key="2">
    <citation type="submission" date="2015-03" db="UniProtKB">
        <authorList>
            <consortium name="EnsemblPlants"/>
        </authorList>
    </citation>
    <scope>IDENTIFICATION</scope>
</reference>
<dbReference type="Gramene" id="Bo9g108390.1">
    <property type="protein sequence ID" value="Bo9g108390.1"/>
    <property type="gene ID" value="Bo9g108390"/>
</dbReference>
<dbReference type="KEGG" id="boe:106319125"/>
<feature type="domain" description="HMA" evidence="6">
    <location>
        <begin position="3"/>
        <end position="70"/>
    </location>
</feature>
<evidence type="ECO:0000256" key="2">
    <source>
        <dbReference type="ARBA" id="ARBA00022723"/>
    </source>
</evidence>
<proteinExistence type="inferred from homology"/>
<comment type="similarity">
    <text evidence="5">Belongs to the HIPP family.</text>
</comment>
<dbReference type="InterPro" id="IPR051863">
    <property type="entry name" value="HIPP"/>
</dbReference>
<dbReference type="PANTHER" id="PTHR45811:SF80">
    <property type="entry name" value="COPPER TRANSPORT PROTEIN FAMILY-RELATED"/>
    <property type="match status" value="1"/>
</dbReference>
<dbReference type="OMA" id="YAISYYQ"/>
<evidence type="ECO:0000313" key="8">
    <source>
        <dbReference type="Proteomes" id="UP000032141"/>
    </source>
</evidence>
<evidence type="ECO:0000256" key="5">
    <source>
        <dbReference type="ARBA" id="ARBA00024045"/>
    </source>
</evidence>
<dbReference type="Gene3D" id="3.30.70.100">
    <property type="match status" value="1"/>
</dbReference>
<evidence type="ECO:0000259" key="6">
    <source>
        <dbReference type="PROSITE" id="PS50846"/>
    </source>
</evidence>
<dbReference type="STRING" id="109376.A0A0D3EAF0"/>
<dbReference type="AlphaFoldDB" id="A0A0D3EAF0"/>
<dbReference type="RefSeq" id="XP_013612819.1">
    <property type="nucleotide sequence ID" value="XM_013757365.1"/>
</dbReference>
<evidence type="ECO:0000313" key="7">
    <source>
        <dbReference type="EnsemblPlants" id="Bo9g108390.1"/>
    </source>
</evidence>
<sequence>MAAKKAVLQLSVHDERIRKKAFVTVSRSQGVTSITMEDKTGKMTVVGEVDTPVLVMKLRKLCNAEIVSVEVVKPPEKKPEPAKPAPAKPDTAKPAEIVAFPVTDMNYPYQYYSSYANSHYQPYGNSRVVVEEPNTCVLM</sequence>
<evidence type="ECO:0000256" key="3">
    <source>
        <dbReference type="ARBA" id="ARBA00023288"/>
    </source>
</evidence>
<name>A0A0D3EAF0_BRAOL</name>
<accession>A0A0D3EAF0</accession>
<dbReference type="GO" id="GO:0046872">
    <property type="term" value="F:metal ion binding"/>
    <property type="evidence" value="ECO:0007669"/>
    <property type="project" value="UniProtKB-KW"/>
</dbReference>
<keyword evidence="2" id="KW-0479">Metal-binding</keyword>
<reference evidence="7 8" key="1">
    <citation type="journal article" date="2014" name="Genome Biol.">
        <title>Transcriptome and methylome profiling reveals relics of genome dominance in the mesopolyploid Brassica oleracea.</title>
        <authorList>
            <person name="Parkin I.A."/>
            <person name="Koh C."/>
            <person name="Tang H."/>
            <person name="Robinson S.J."/>
            <person name="Kagale S."/>
            <person name="Clarke W.E."/>
            <person name="Town C.D."/>
            <person name="Nixon J."/>
            <person name="Krishnakumar V."/>
            <person name="Bidwell S.L."/>
            <person name="Denoeud F."/>
            <person name="Belcram H."/>
            <person name="Links M.G."/>
            <person name="Just J."/>
            <person name="Clarke C."/>
            <person name="Bender T."/>
            <person name="Huebert T."/>
            <person name="Mason A.S."/>
            <person name="Pires J.C."/>
            <person name="Barker G."/>
            <person name="Moore J."/>
            <person name="Walley P.G."/>
            <person name="Manoli S."/>
            <person name="Batley J."/>
            <person name="Edwards D."/>
            <person name="Nelson M.N."/>
            <person name="Wang X."/>
            <person name="Paterson A.H."/>
            <person name="King G."/>
            <person name="Bancroft I."/>
            <person name="Chalhoub B."/>
            <person name="Sharpe A.G."/>
        </authorList>
    </citation>
    <scope>NUCLEOTIDE SEQUENCE</scope>
    <source>
        <strain evidence="7 8">cv. TO1000</strain>
    </source>
</reference>
<protein>
    <recommendedName>
        <fullName evidence="6">HMA domain-containing protein</fullName>
    </recommendedName>
</protein>
<keyword evidence="4" id="KW-0636">Prenylation</keyword>
<dbReference type="Proteomes" id="UP000032141">
    <property type="component" value="Chromosome C9"/>
</dbReference>
<keyword evidence="8" id="KW-1185">Reference proteome</keyword>